<gene>
    <name evidence="1" type="ORF">EHQ81_19380</name>
    <name evidence="2" type="ORF">EHQ82_01555</name>
</gene>
<dbReference type="EMBL" id="RQGU01000027">
    <property type="protein sequence ID" value="TGM27932.1"/>
    <property type="molecule type" value="Genomic_DNA"/>
</dbReference>
<proteinExistence type="predicted"/>
<comment type="caution">
    <text evidence="1">The sequence shown here is derived from an EMBL/GenBank/DDBJ whole genome shotgun (WGS) entry which is preliminary data.</text>
</comment>
<evidence type="ECO:0000313" key="3">
    <source>
        <dbReference type="Proteomes" id="UP000297832"/>
    </source>
</evidence>
<name>A0A5F2C9L4_9LEPT</name>
<keyword evidence="4" id="KW-1185">Reference proteome</keyword>
<organism evidence="1 3">
    <name type="scientific">Leptospira selangorensis</name>
    <dbReference type="NCBI Taxonomy" id="2484982"/>
    <lineage>
        <taxon>Bacteria</taxon>
        <taxon>Pseudomonadati</taxon>
        <taxon>Spirochaetota</taxon>
        <taxon>Spirochaetia</taxon>
        <taxon>Leptospirales</taxon>
        <taxon>Leptospiraceae</taxon>
        <taxon>Leptospira</taxon>
    </lineage>
</organism>
<evidence type="ECO:0000313" key="1">
    <source>
        <dbReference type="EMBL" id="TGM10271.1"/>
    </source>
</evidence>
<reference evidence="1 3" key="2">
    <citation type="journal article" date="2019" name="PLoS Negl. Trop. Dis.">
        <title>Revisiting the worldwide diversity of Leptospira species in the environment.</title>
        <authorList>
            <person name="Vincent A.T."/>
            <person name="Schiettekatte O."/>
            <person name="Bourhy P."/>
            <person name="Veyrier F.J."/>
            <person name="Picardeau M."/>
        </authorList>
    </citation>
    <scope>NUCLEOTIDE SEQUENCE [LARGE SCALE GENOMIC DNA]</scope>
    <source>
        <strain evidence="1 3">201702405</strain>
        <strain evidence="2">201702406</strain>
    </source>
</reference>
<protein>
    <submittedName>
        <fullName evidence="1">Uncharacterized protein</fullName>
    </submittedName>
</protein>
<dbReference type="EMBL" id="RQGV01000029">
    <property type="protein sequence ID" value="TGM10271.1"/>
    <property type="molecule type" value="Genomic_DNA"/>
</dbReference>
<evidence type="ECO:0000313" key="2">
    <source>
        <dbReference type="EMBL" id="TGM27932.1"/>
    </source>
</evidence>
<dbReference type="AlphaFoldDB" id="A0A5F2C9L4"/>
<accession>A0A5F2C9L4</accession>
<dbReference type="Proteomes" id="UP000297832">
    <property type="component" value="Unassembled WGS sequence"/>
</dbReference>
<evidence type="ECO:0000313" key="4">
    <source>
        <dbReference type="Proteomes" id="UP000298057"/>
    </source>
</evidence>
<sequence length="78" mass="8831">MAYSPRLSLESSRTLRRIAWALGKPMTKTSEDIIAYLVNSLNEDAICQTCRDKTKCGTCHFKLGNQNNKIHIKSLMKS</sequence>
<dbReference type="Proteomes" id="UP000298057">
    <property type="component" value="Unassembled WGS sequence"/>
</dbReference>
<reference evidence="2" key="1">
    <citation type="submission" date="2018-10" db="EMBL/GenBank/DDBJ databases">
        <authorList>
            <person name="Vincent A.T."/>
            <person name="Schiettekatte O."/>
            <person name="Bourhy P."/>
            <person name="Veyrier F.J."/>
            <person name="Picardeau M."/>
        </authorList>
    </citation>
    <scope>NUCLEOTIDE SEQUENCE</scope>
    <source>
        <strain evidence="2">201702406</strain>
    </source>
</reference>